<feature type="region of interest" description="Disordered" evidence="1">
    <location>
        <begin position="1"/>
        <end position="130"/>
    </location>
</feature>
<gene>
    <name evidence="2" type="ORF">NDU88_011698</name>
</gene>
<feature type="compositionally biased region" description="Basic and acidic residues" evidence="1">
    <location>
        <begin position="70"/>
        <end position="83"/>
    </location>
</feature>
<keyword evidence="3" id="KW-1185">Reference proteome</keyword>
<proteinExistence type="predicted"/>
<name>A0AAV7PZ24_PLEWA</name>
<sequence>MQPSPVHPLRQAARGPAPPAASVLQSPEGLKAQVGRRAHADRKVNDPILPPSRPPEPCPPPAPHGCRNQHSRDSSTSEARARAEAQGQARPRKLGLCAGLNRRSTASKLSLGLTRGSAQVLYSRDHQQDK</sequence>
<dbReference type="EMBL" id="JANPWB010000011">
    <property type="protein sequence ID" value="KAJ1133403.1"/>
    <property type="molecule type" value="Genomic_DNA"/>
</dbReference>
<dbReference type="AlphaFoldDB" id="A0AAV7PZ24"/>
<dbReference type="Proteomes" id="UP001066276">
    <property type="component" value="Chromosome 7"/>
</dbReference>
<comment type="caution">
    <text evidence="2">The sequence shown here is derived from an EMBL/GenBank/DDBJ whole genome shotgun (WGS) entry which is preliminary data.</text>
</comment>
<evidence type="ECO:0000313" key="3">
    <source>
        <dbReference type="Proteomes" id="UP001066276"/>
    </source>
</evidence>
<evidence type="ECO:0000256" key="1">
    <source>
        <dbReference type="SAM" id="MobiDB-lite"/>
    </source>
</evidence>
<protein>
    <submittedName>
        <fullName evidence="2">Uncharacterized protein</fullName>
    </submittedName>
</protein>
<feature type="compositionally biased region" description="Pro residues" evidence="1">
    <location>
        <begin position="48"/>
        <end position="63"/>
    </location>
</feature>
<accession>A0AAV7PZ24</accession>
<organism evidence="2 3">
    <name type="scientific">Pleurodeles waltl</name>
    <name type="common">Iberian ribbed newt</name>
    <dbReference type="NCBI Taxonomy" id="8319"/>
    <lineage>
        <taxon>Eukaryota</taxon>
        <taxon>Metazoa</taxon>
        <taxon>Chordata</taxon>
        <taxon>Craniata</taxon>
        <taxon>Vertebrata</taxon>
        <taxon>Euteleostomi</taxon>
        <taxon>Amphibia</taxon>
        <taxon>Batrachia</taxon>
        <taxon>Caudata</taxon>
        <taxon>Salamandroidea</taxon>
        <taxon>Salamandridae</taxon>
        <taxon>Pleurodelinae</taxon>
        <taxon>Pleurodeles</taxon>
    </lineage>
</organism>
<reference evidence="2" key="1">
    <citation type="journal article" date="2022" name="bioRxiv">
        <title>Sequencing and chromosome-scale assembly of the giantPleurodeles waltlgenome.</title>
        <authorList>
            <person name="Brown T."/>
            <person name="Elewa A."/>
            <person name="Iarovenko S."/>
            <person name="Subramanian E."/>
            <person name="Araus A.J."/>
            <person name="Petzold A."/>
            <person name="Susuki M."/>
            <person name="Suzuki K.-i.T."/>
            <person name="Hayashi T."/>
            <person name="Toyoda A."/>
            <person name="Oliveira C."/>
            <person name="Osipova E."/>
            <person name="Leigh N.D."/>
            <person name="Simon A."/>
            <person name="Yun M.H."/>
        </authorList>
    </citation>
    <scope>NUCLEOTIDE SEQUENCE</scope>
    <source>
        <strain evidence="2">20211129_DDA</strain>
        <tissue evidence="2">Liver</tissue>
    </source>
</reference>
<evidence type="ECO:0000313" key="2">
    <source>
        <dbReference type="EMBL" id="KAJ1133403.1"/>
    </source>
</evidence>